<dbReference type="AlphaFoldDB" id="A0AAE1J8I8"/>
<dbReference type="EMBL" id="JAWXYG010000008">
    <property type="protein sequence ID" value="KAK4264526.1"/>
    <property type="molecule type" value="Genomic_DNA"/>
</dbReference>
<gene>
    <name evidence="3" type="ORF">QN277_025688</name>
</gene>
<feature type="region of interest" description="Disordered" evidence="1">
    <location>
        <begin position="539"/>
        <end position="581"/>
    </location>
</feature>
<reference evidence="3" key="1">
    <citation type="submission" date="2023-10" db="EMBL/GenBank/DDBJ databases">
        <title>Chromosome-level genome of the transformable northern wattle, Acacia crassicarpa.</title>
        <authorList>
            <person name="Massaro I."/>
            <person name="Sinha N.R."/>
            <person name="Poethig S."/>
            <person name="Leichty A.R."/>
        </authorList>
    </citation>
    <scope>NUCLEOTIDE SEQUENCE</scope>
    <source>
        <strain evidence="3">Acra3RX</strain>
        <tissue evidence="3">Leaf</tissue>
    </source>
</reference>
<evidence type="ECO:0000313" key="4">
    <source>
        <dbReference type="Proteomes" id="UP001293593"/>
    </source>
</evidence>
<dbReference type="PANTHER" id="PTHR44137:SF51">
    <property type="entry name" value="MOLECULAR CHAPERONE HSP40_DNAJ FAMILY PROTEIN"/>
    <property type="match status" value="1"/>
</dbReference>
<dbReference type="Gene3D" id="1.10.287.110">
    <property type="entry name" value="DnaJ domain"/>
    <property type="match status" value="1"/>
</dbReference>
<feature type="compositionally biased region" description="Polar residues" evidence="1">
    <location>
        <begin position="421"/>
        <end position="433"/>
    </location>
</feature>
<accession>A0AAE1J8I8</accession>
<evidence type="ECO:0000259" key="2">
    <source>
        <dbReference type="PROSITE" id="PS50076"/>
    </source>
</evidence>
<dbReference type="InterPro" id="IPR024593">
    <property type="entry name" value="DUF3444"/>
</dbReference>
<dbReference type="InterPro" id="IPR056988">
    <property type="entry name" value="Zn_ribbon_pln"/>
</dbReference>
<organism evidence="3 4">
    <name type="scientific">Acacia crassicarpa</name>
    <name type="common">northern wattle</name>
    <dbReference type="NCBI Taxonomy" id="499986"/>
    <lineage>
        <taxon>Eukaryota</taxon>
        <taxon>Viridiplantae</taxon>
        <taxon>Streptophyta</taxon>
        <taxon>Embryophyta</taxon>
        <taxon>Tracheophyta</taxon>
        <taxon>Spermatophyta</taxon>
        <taxon>Magnoliopsida</taxon>
        <taxon>eudicotyledons</taxon>
        <taxon>Gunneridae</taxon>
        <taxon>Pentapetalae</taxon>
        <taxon>rosids</taxon>
        <taxon>fabids</taxon>
        <taxon>Fabales</taxon>
        <taxon>Fabaceae</taxon>
        <taxon>Caesalpinioideae</taxon>
        <taxon>mimosoid clade</taxon>
        <taxon>Acacieae</taxon>
        <taxon>Acacia</taxon>
    </lineage>
</organism>
<dbReference type="SUPFAM" id="SSF46565">
    <property type="entry name" value="Chaperone J-domain"/>
    <property type="match status" value="1"/>
</dbReference>
<protein>
    <recommendedName>
        <fullName evidence="2">J domain-containing protein</fullName>
    </recommendedName>
</protein>
<dbReference type="PRINTS" id="PR00625">
    <property type="entry name" value="JDOMAIN"/>
</dbReference>
<evidence type="ECO:0000256" key="1">
    <source>
        <dbReference type="SAM" id="MobiDB-lite"/>
    </source>
</evidence>
<dbReference type="Proteomes" id="UP001293593">
    <property type="component" value="Unassembled WGS sequence"/>
</dbReference>
<comment type="caution">
    <text evidence="3">The sequence shown here is derived from an EMBL/GenBank/DDBJ whole genome shotgun (WGS) entry which is preliminary data.</text>
</comment>
<dbReference type="Pfam" id="PF11926">
    <property type="entry name" value="DUF3444"/>
    <property type="match status" value="1"/>
</dbReference>
<feature type="domain" description="J" evidence="2">
    <location>
        <begin position="66"/>
        <end position="130"/>
    </location>
</feature>
<feature type="compositionally biased region" description="Basic and acidic residues" evidence="1">
    <location>
        <begin position="539"/>
        <end position="559"/>
    </location>
</feature>
<dbReference type="Pfam" id="PF23551">
    <property type="entry name" value="Zn_ribbon_20"/>
    <property type="match status" value="1"/>
</dbReference>
<name>A0AAE1J8I8_9FABA</name>
<dbReference type="Pfam" id="PF00226">
    <property type="entry name" value="DnaJ"/>
    <property type="match status" value="1"/>
</dbReference>
<dbReference type="InterPro" id="IPR001623">
    <property type="entry name" value="DnaJ_domain"/>
</dbReference>
<sequence length="901" mass="100810">MECNKDDALRAKELAEKKFLEMDLAGAKRFALKAQELYPGLDGLSQLLATLEVYVAAEKKINGEIDWYKVLGVDPLADDETIRRHYRKMALILHPDKNKSVGSEGAFKLISQAWSLFSDKGKRLFYDQRCNVRGSFQEVSNRNPSVPASQNGFFNIFNTANWKARDHATAVHPNPTPASPVSLKQSFWTICGACKTMFEYPTVYLNSNLVCNCCHEPFLASETPHPSIFCNGLRAETQKKKFKSTRMEENGYVSGRPQTCSINSLGNLYGSKPFAMPGGTASVSGRIPTSSINSLENLYGSKSFTMPGGTANVSGRAPISSANSLENLYGSRTFTMPGGTANVSGRIPTSSINSLEDLYGPKPSAMSFGAANVPRSASSTAKAPSDFGFTSENLKRRYEDAFPPTMMGKAHCGKTHDTETTAHNPDSQSSSFDLDTVLKEDRPRKKRNVDENGDDSDKRELETKIASQTEGIRLAGECGFLKGNMGIERVNPVGSYKRSGMRDMSQQKLKMALMEKARNDIRSKLEELNFAYVPRKIDNSKKPDEKAKEKDNNRSRNGVEKIQGFVDSETTAKKSSSVDPDMSTLEAADSLSMSVPDPDFHNFDNDRTEKSFGANQVWAAYDDDDGMPRYYAMIHSVISRKPFKMRMSWLNSKSNDELAPIKWVGCGFPKTSGDFWIGKRELNGSLNSFSHRVKWSKGTRGVIQIYPKKGDVWALYRNWSLDWNELTPDDIVQKYDMVEVLEDYNEGQGVNVSPLIKVAGFKTVFRQFADSKKIKSIPREEMFRFSHLVPCYSLTDQDGHNVPPGCLELDPAAVPMELLQVVSEDLETVTTVENSSEDRLKGREIPKDGDLMKSRQPVKEEDIPKKVMVEPMRKESRLENLIVYRRKRAREKTVIQVARKC</sequence>
<evidence type="ECO:0000313" key="3">
    <source>
        <dbReference type="EMBL" id="KAK4264526.1"/>
    </source>
</evidence>
<dbReference type="CDD" id="cd06257">
    <property type="entry name" value="DnaJ"/>
    <property type="match status" value="1"/>
</dbReference>
<proteinExistence type="predicted"/>
<keyword evidence="4" id="KW-1185">Reference proteome</keyword>
<dbReference type="PANTHER" id="PTHR44137">
    <property type="entry name" value="BNAC03G44070D PROTEIN"/>
    <property type="match status" value="1"/>
</dbReference>
<feature type="region of interest" description="Disordered" evidence="1">
    <location>
        <begin position="405"/>
        <end position="464"/>
    </location>
</feature>
<dbReference type="SMART" id="SM00271">
    <property type="entry name" value="DnaJ"/>
    <property type="match status" value="1"/>
</dbReference>
<dbReference type="PROSITE" id="PS50076">
    <property type="entry name" value="DNAJ_2"/>
    <property type="match status" value="1"/>
</dbReference>
<dbReference type="InterPro" id="IPR036869">
    <property type="entry name" value="J_dom_sf"/>
</dbReference>